<evidence type="ECO:0000313" key="3">
    <source>
        <dbReference type="Proteomes" id="UP000719412"/>
    </source>
</evidence>
<dbReference type="Proteomes" id="UP000719412">
    <property type="component" value="Unassembled WGS sequence"/>
</dbReference>
<reference evidence="2" key="2">
    <citation type="submission" date="2021-08" db="EMBL/GenBank/DDBJ databases">
        <authorList>
            <person name="Eriksson T."/>
        </authorList>
    </citation>
    <scope>NUCLEOTIDE SEQUENCE</scope>
    <source>
        <strain evidence="2">Stoneville</strain>
        <tissue evidence="2">Whole head</tissue>
    </source>
</reference>
<accession>A0A8J6HZP7</accession>
<feature type="compositionally biased region" description="Basic and acidic residues" evidence="1">
    <location>
        <begin position="102"/>
        <end position="116"/>
    </location>
</feature>
<evidence type="ECO:0000256" key="1">
    <source>
        <dbReference type="SAM" id="MobiDB-lite"/>
    </source>
</evidence>
<dbReference type="EMBL" id="JABDTM020001093">
    <property type="protein sequence ID" value="KAH0822566.1"/>
    <property type="molecule type" value="Genomic_DNA"/>
</dbReference>
<gene>
    <name evidence="2" type="ORF">GEV33_000225</name>
</gene>
<organism evidence="2 3">
    <name type="scientific">Tenebrio molitor</name>
    <name type="common">Yellow mealworm beetle</name>
    <dbReference type="NCBI Taxonomy" id="7067"/>
    <lineage>
        <taxon>Eukaryota</taxon>
        <taxon>Metazoa</taxon>
        <taxon>Ecdysozoa</taxon>
        <taxon>Arthropoda</taxon>
        <taxon>Hexapoda</taxon>
        <taxon>Insecta</taxon>
        <taxon>Pterygota</taxon>
        <taxon>Neoptera</taxon>
        <taxon>Endopterygota</taxon>
        <taxon>Coleoptera</taxon>
        <taxon>Polyphaga</taxon>
        <taxon>Cucujiformia</taxon>
        <taxon>Tenebrionidae</taxon>
        <taxon>Tenebrio</taxon>
    </lineage>
</organism>
<name>A0A8J6HZP7_TENMO</name>
<proteinExistence type="predicted"/>
<dbReference type="AlphaFoldDB" id="A0A8J6HZP7"/>
<evidence type="ECO:0000313" key="2">
    <source>
        <dbReference type="EMBL" id="KAH0822566.1"/>
    </source>
</evidence>
<sequence length="123" mass="13963">MFLLSTAVKKSCVVLDFSPRTYLQDPQLGRSFRIQGVTGFFWLFVAPKKDLTPTDGSFKRKFGQPNLLGGPFVGPVQADPLSPPFFRLSFLRLYWSQQRPQQRQDRRAANPRRTPEDDAGGSD</sequence>
<feature type="region of interest" description="Disordered" evidence="1">
    <location>
        <begin position="97"/>
        <end position="123"/>
    </location>
</feature>
<comment type="caution">
    <text evidence="2">The sequence shown here is derived from an EMBL/GenBank/DDBJ whole genome shotgun (WGS) entry which is preliminary data.</text>
</comment>
<reference evidence="2" key="1">
    <citation type="journal article" date="2020" name="J Insects Food Feed">
        <title>The yellow mealworm (Tenebrio molitor) genome: a resource for the emerging insects as food and feed industry.</title>
        <authorList>
            <person name="Eriksson T."/>
            <person name="Andere A."/>
            <person name="Kelstrup H."/>
            <person name="Emery V."/>
            <person name="Picard C."/>
        </authorList>
    </citation>
    <scope>NUCLEOTIDE SEQUENCE</scope>
    <source>
        <strain evidence="2">Stoneville</strain>
        <tissue evidence="2">Whole head</tissue>
    </source>
</reference>
<keyword evidence="3" id="KW-1185">Reference proteome</keyword>
<protein>
    <submittedName>
        <fullName evidence="2">Uncharacterized protein</fullName>
    </submittedName>
</protein>